<keyword evidence="1" id="KW-0812">Transmembrane</keyword>
<name>L0DIC0_SINAD</name>
<keyword evidence="1" id="KW-0472">Membrane</keyword>
<evidence type="ECO:0000256" key="1">
    <source>
        <dbReference type="SAM" id="Phobius"/>
    </source>
</evidence>
<dbReference type="KEGG" id="saci:Sinac_4420"/>
<keyword evidence="3" id="KW-1185">Reference proteome</keyword>
<dbReference type="RefSeq" id="WP_015247728.1">
    <property type="nucleotide sequence ID" value="NC_019892.1"/>
</dbReference>
<dbReference type="HOGENOM" id="CLU_1524154_0_0_0"/>
<dbReference type="EMBL" id="CP003364">
    <property type="protein sequence ID" value="AGA28610.1"/>
    <property type="molecule type" value="Genomic_DNA"/>
</dbReference>
<gene>
    <name evidence="2" type="ordered locus">Sinac_4420</name>
</gene>
<sequence length="176" mass="19023">MNDAIIVASAGDEPSFFFISIIVAWIALVVLAMYIATQKGRSAGEAVMIAGLFGPLGVIVVALLPTLNPRLMPGPIGSSTMPTSNPGKPKNPAYEDWSYLMDWSNVKTDDDEKKARKEAYNKYLKMFGPKMNDIAREGDTVRFNCLCGFPTRVPIEKAGTTLACSSCGIHFISPTA</sequence>
<organism evidence="2 3">
    <name type="scientific">Singulisphaera acidiphila (strain ATCC BAA-1392 / DSM 18658 / VKM B-2454 / MOB10)</name>
    <dbReference type="NCBI Taxonomy" id="886293"/>
    <lineage>
        <taxon>Bacteria</taxon>
        <taxon>Pseudomonadati</taxon>
        <taxon>Planctomycetota</taxon>
        <taxon>Planctomycetia</taxon>
        <taxon>Isosphaerales</taxon>
        <taxon>Isosphaeraceae</taxon>
        <taxon>Singulisphaera</taxon>
    </lineage>
</organism>
<reference evidence="2 3" key="1">
    <citation type="submission" date="2012-02" db="EMBL/GenBank/DDBJ databases">
        <title>Complete sequence of chromosome of Singulisphaera acidiphila DSM 18658.</title>
        <authorList>
            <consortium name="US DOE Joint Genome Institute (JGI-PGF)"/>
            <person name="Lucas S."/>
            <person name="Copeland A."/>
            <person name="Lapidus A."/>
            <person name="Glavina del Rio T."/>
            <person name="Dalin E."/>
            <person name="Tice H."/>
            <person name="Bruce D."/>
            <person name="Goodwin L."/>
            <person name="Pitluck S."/>
            <person name="Peters L."/>
            <person name="Ovchinnikova G."/>
            <person name="Chertkov O."/>
            <person name="Kyrpides N."/>
            <person name="Mavromatis K."/>
            <person name="Ivanova N."/>
            <person name="Brettin T."/>
            <person name="Detter J.C."/>
            <person name="Han C."/>
            <person name="Larimer F."/>
            <person name="Land M."/>
            <person name="Hauser L."/>
            <person name="Markowitz V."/>
            <person name="Cheng J.-F."/>
            <person name="Hugenholtz P."/>
            <person name="Woyke T."/>
            <person name="Wu D."/>
            <person name="Tindall B."/>
            <person name="Pomrenke H."/>
            <person name="Brambilla E."/>
            <person name="Klenk H.-P."/>
            <person name="Eisen J.A."/>
        </authorList>
    </citation>
    <scope>NUCLEOTIDE SEQUENCE [LARGE SCALE GENOMIC DNA]</scope>
    <source>
        <strain evidence="3">ATCC BAA-1392 / DSM 18658 / VKM B-2454 / MOB10</strain>
    </source>
</reference>
<evidence type="ECO:0000313" key="3">
    <source>
        <dbReference type="Proteomes" id="UP000010798"/>
    </source>
</evidence>
<evidence type="ECO:0000313" key="2">
    <source>
        <dbReference type="EMBL" id="AGA28610.1"/>
    </source>
</evidence>
<dbReference type="AlphaFoldDB" id="L0DIC0"/>
<proteinExistence type="predicted"/>
<keyword evidence="1" id="KW-1133">Transmembrane helix</keyword>
<accession>L0DIC0</accession>
<feature type="transmembrane region" description="Helical" evidence="1">
    <location>
        <begin position="16"/>
        <end position="35"/>
    </location>
</feature>
<protein>
    <submittedName>
        <fullName evidence="2">Uncharacterized protein</fullName>
    </submittedName>
</protein>
<feature type="transmembrane region" description="Helical" evidence="1">
    <location>
        <begin position="47"/>
        <end position="67"/>
    </location>
</feature>
<dbReference type="Proteomes" id="UP000010798">
    <property type="component" value="Chromosome"/>
</dbReference>